<reference evidence="3 4" key="1">
    <citation type="journal article" date="2020" name="Nature">
        <title>Six reference-quality genomes reveal evolution of bat adaptations.</title>
        <authorList>
            <person name="Jebb D."/>
            <person name="Huang Z."/>
            <person name="Pippel M."/>
            <person name="Hughes G.M."/>
            <person name="Lavrichenko K."/>
            <person name="Devanna P."/>
            <person name="Winkler S."/>
            <person name="Jermiin L.S."/>
            <person name="Skirmuntt E.C."/>
            <person name="Katzourakis A."/>
            <person name="Burkitt-Gray L."/>
            <person name="Ray D.A."/>
            <person name="Sullivan K.A.M."/>
            <person name="Roscito J.G."/>
            <person name="Kirilenko B.M."/>
            <person name="Davalos L.M."/>
            <person name="Corthals A.P."/>
            <person name="Power M.L."/>
            <person name="Jones G."/>
            <person name="Ransome R.D."/>
            <person name="Dechmann D.K.N."/>
            <person name="Locatelli A.G."/>
            <person name="Puechmaille S.J."/>
            <person name="Fedrigo O."/>
            <person name="Jarvis E.D."/>
            <person name="Hiller M."/>
            <person name="Vernes S.C."/>
            <person name="Myers E.W."/>
            <person name="Teeling E.C."/>
        </authorList>
    </citation>
    <scope>NUCLEOTIDE SEQUENCE [LARGE SCALE GENOMIC DNA]</scope>
    <source>
        <strain evidence="3">MPipKuh1</strain>
        <tissue evidence="3">Flight muscle</tissue>
    </source>
</reference>
<feature type="compositionally biased region" description="Basic residues" evidence="2">
    <location>
        <begin position="1016"/>
        <end position="1030"/>
    </location>
</feature>
<feature type="region of interest" description="Disordered" evidence="2">
    <location>
        <begin position="844"/>
        <end position="871"/>
    </location>
</feature>
<keyword evidence="4" id="KW-1185">Reference proteome</keyword>
<organism evidence="3 4">
    <name type="scientific">Pipistrellus kuhlii</name>
    <name type="common">Kuhl's pipistrelle</name>
    <dbReference type="NCBI Taxonomy" id="59472"/>
    <lineage>
        <taxon>Eukaryota</taxon>
        <taxon>Metazoa</taxon>
        <taxon>Chordata</taxon>
        <taxon>Craniata</taxon>
        <taxon>Vertebrata</taxon>
        <taxon>Euteleostomi</taxon>
        <taxon>Mammalia</taxon>
        <taxon>Eutheria</taxon>
        <taxon>Laurasiatheria</taxon>
        <taxon>Chiroptera</taxon>
        <taxon>Yangochiroptera</taxon>
        <taxon>Vespertilionidae</taxon>
        <taxon>Pipistrellus</taxon>
    </lineage>
</organism>
<keyword evidence="1" id="KW-0175">Coiled coil</keyword>
<gene>
    <name evidence="3" type="ORF">mPipKuh1_001281</name>
</gene>
<dbReference type="AlphaFoldDB" id="A0A7J7USC6"/>
<evidence type="ECO:0000256" key="2">
    <source>
        <dbReference type="SAM" id="MobiDB-lite"/>
    </source>
</evidence>
<evidence type="ECO:0000256" key="1">
    <source>
        <dbReference type="ARBA" id="ARBA00023054"/>
    </source>
</evidence>
<dbReference type="InterPro" id="IPR019347">
    <property type="entry name" value="Axonemal_dynein_light_chain"/>
</dbReference>
<comment type="caution">
    <text evidence="3">The sequence shown here is derived from an EMBL/GenBank/DDBJ whole genome shotgun (WGS) entry which is preliminary data.</text>
</comment>
<accession>A0A7J7USC6</accession>
<protein>
    <submittedName>
        <fullName evidence="3">Axonemal dynein light chain domain containing 1</fullName>
    </submittedName>
</protein>
<feature type="region of interest" description="Disordered" evidence="2">
    <location>
        <begin position="963"/>
        <end position="1030"/>
    </location>
</feature>
<dbReference type="InterPro" id="IPR052845">
    <property type="entry name" value="Axonemal_dynein_LC_domain"/>
</dbReference>
<dbReference type="Proteomes" id="UP000558488">
    <property type="component" value="Unassembled WGS sequence"/>
</dbReference>
<dbReference type="EMBL" id="JACAGB010000018">
    <property type="protein sequence ID" value="KAF6315807.1"/>
    <property type="molecule type" value="Genomic_DNA"/>
</dbReference>
<evidence type="ECO:0000313" key="3">
    <source>
        <dbReference type="EMBL" id="KAF6315807.1"/>
    </source>
</evidence>
<proteinExistence type="predicted"/>
<dbReference type="GO" id="GO:0005737">
    <property type="term" value="C:cytoplasm"/>
    <property type="evidence" value="ECO:0007669"/>
    <property type="project" value="UniProtKB-ARBA"/>
</dbReference>
<dbReference type="PANTHER" id="PTHR23052">
    <property type="entry name" value="AXONEMAL DYNEIN LIGHT CHAIN DOMAIN-CONTAINING PROTEIN 1"/>
    <property type="match status" value="1"/>
</dbReference>
<sequence>MAHSKTSFEGKKVKVFVSKEETGLPELTEKKTMMDSSNGSKPCPTPLQNEFIPQEVLLSLTSVANAGSCPENLLPPKKIKAPKGTLPRAADPVWHHPLRRNKFKYLIDHPVSLTGAGRDISFLYDVKYVKGEPRESALCPPRSQHSLQLRDGTIVPHKPKKLTDTLIPEEFHIVSNTGVSGLECFDDKYTTLLKDSENRLLLFPSMKPNKRVEVVQLNDVMDTMLERAGVESKEHTGPTQMHKLLHILKKEQTIYNTVFHELIRQVTVDCADRGELLSKIRERYVQMLDQIARQMIDFYKDLVTQRLMDQRILQELYNFKNVIEELTRELCLVRAHDMKLTKDAEKTHQDLAQALLDAEKNAKIVEDYHDLYMLQRGRMENDIKQLMTERDIWSTATYKLALKVIQRNRVISAKNLYLNEKAWNKYAKHFIIMMSTKDTSDLALLQKLTQKWKNAVNKFKQEVEENEESTRQEFLVINKGLIKWQKFFKTNKPQDSLFLGKENVFVSILADVKNWLKTLNDNKEKFTGSSLVSKLDSLKIIKYLQGNWTDIGFGMFHRHRSMEGAMPPEFQFMEEIIKNTDKLYKEFKLRITGDNGLSKILLNLISNLEYYSYKIEDHLEIPEILLEEWDTLTEKTNEMVSQMDALLHVVGTVPQDFEGDSGSATTAHIYNMVKEWHLKIGNEVSNDNIELQRHMDELHISMIKWMVHLLIIMVPDFTDRDSLPKLEEESDEKHDIGIAQLELDAISLAKNLTQYSSYLNSCCKAMVTAMALIIAGTLQKNPAKELHDLNNMKKECCEWITTSSQLLSGIKGRKVKLLTEEEEDRLTEEEEILKEFMQAKIDMPFKEDKEESTEKFEKKEEKEEPSTSTEDEKLIRFIGEDENVHSKPLSGANKLSSWTDPANQGTLASKYREAISIIEHMQDKLIEVENRARKAEKKFDDANEKLHFTLIRNKELEKELEEIQKSRKKELEEEENEGERAEEDKEDDFYNLLKRSKPLQKGTRPKESSTLSASKSKSRTKSSKGKPKHP</sequence>
<dbReference type="Pfam" id="PF10211">
    <property type="entry name" value="Ax_dynein_light"/>
    <property type="match status" value="1"/>
</dbReference>
<name>A0A7J7USC6_PIPKU</name>
<dbReference type="PANTHER" id="PTHR23052:SF1">
    <property type="entry name" value="AXONEMAL DYNEIN LIGHT CHAIN DOMAIN-CONTAINING PROTEIN 1"/>
    <property type="match status" value="1"/>
</dbReference>
<evidence type="ECO:0000313" key="4">
    <source>
        <dbReference type="Proteomes" id="UP000558488"/>
    </source>
</evidence>